<dbReference type="RefSeq" id="WP_372824564.1">
    <property type="nucleotide sequence ID" value="NZ_JARRIG010000007.1"/>
</dbReference>
<dbReference type="EMBL" id="JARRIG010000007">
    <property type="protein sequence ID" value="MFA4805169.1"/>
    <property type="molecule type" value="Genomic_DNA"/>
</dbReference>
<dbReference type="InterPro" id="IPR007561">
    <property type="entry name" value="Cell_div_SepF/SepF-rel"/>
</dbReference>
<dbReference type="InterPro" id="IPR038594">
    <property type="entry name" value="SepF-like_sf"/>
</dbReference>
<gene>
    <name evidence="1" type="primary">sepF</name>
    <name evidence="1" type="ORF">P8X34_10575</name>
</gene>
<keyword evidence="2" id="KW-1185">Reference proteome</keyword>
<proteinExistence type="predicted"/>
<dbReference type="GO" id="GO:0051301">
    <property type="term" value="P:cell division"/>
    <property type="evidence" value="ECO:0007669"/>
    <property type="project" value="UniProtKB-KW"/>
</dbReference>
<dbReference type="Gene3D" id="3.30.110.150">
    <property type="entry name" value="SepF-like protein"/>
    <property type="match status" value="1"/>
</dbReference>
<keyword evidence="1" id="KW-0132">Cell division</keyword>
<evidence type="ECO:0000313" key="1">
    <source>
        <dbReference type="EMBL" id="MFA4805169.1"/>
    </source>
</evidence>
<keyword evidence="1" id="KW-0131">Cell cycle</keyword>
<sequence>MVDFGKIFKEKFSNGKDRDFVPVEEDVVRDIITPRENYFVVLKVRAPEDVKKAGEYLRDGHIVLVDLADVSFDYRAMSKAVEAVKGLAVVTGAKLFRMRNVTDKLIIIPENFKVKRL</sequence>
<accession>A0ABV4T7U1</accession>
<dbReference type="Proteomes" id="UP001571980">
    <property type="component" value="Unassembled WGS sequence"/>
</dbReference>
<protein>
    <submittedName>
        <fullName evidence="1">Cell division protein SepF</fullName>
    </submittedName>
</protein>
<name>A0ABV4T7U1_9EURY</name>
<reference evidence="1 2" key="1">
    <citation type="submission" date="2023-03" db="EMBL/GenBank/DDBJ databases">
        <title>Speciation in Pyrococcus: adaptation to high temperature as a mechanism.</title>
        <authorList>
            <person name="Gu J."/>
        </authorList>
    </citation>
    <scope>NUCLEOTIDE SEQUENCE [LARGE SCALE GENOMIC DNA]</scope>
    <source>
        <strain evidence="1 2">LMOA34</strain>
    </source>
</reference>
<organism evidence="1 2">
    <name type="scientific">Pyrococcus kukulkanii</name>
    <dbReference type="NCBI Taxonomy" id="1609559"/>
    <lineage>
        <taxon>Archaea</taxon>
        <taxon>Methanobacteriati</taxon>
        <taxon>Methanobacteriota</taxon>
        <taxon>Thermococci</taxon>
        <taxon>Thermococcales</taxon>
        <taxon>Thermococcaceae</taxon>
        <taxon>Pyrococcus</taxon>
    </lineage>
</organism>
<evidence type="ECO:0000313" key="2">
    <source>
        <dbReference type="Proteomes" id="UP001571980"/>
    </source>
</evidence>
<dbReference type="Pfam" id="PF04472">
    <property type="entry name" value="SepF"/>
    <property type="match status" value="1"/>
</dbReference>
<comment type="caution">
    <text evidence="1">The sequence shown here is derived from an EMBL/GenBank/DDBJ whole genome shotgun (WGS) entry which is preliminary data.</text>
</comment>